<feature type="chain" id="PRO_5033065335" evidence="1">
    <location>
        <begin position="20"/>
        <end position="440"/>
    </location>
</feature>
<reference evidence="2" key="1">
    <citation type="submission" date="2021-02" db="EMBL/GenBank/DDBJ databases">
        <authorList>
            <person name="Dougan E. K."/>
            <person name="Rhodes N."/>
            <person name="Thang M."/>
            <person name="Chan C."/>
        </authorList>
    </citation>
    <scope>NUCLEOTIDE SEQUENCE</scope>
</reference>
<protein>
    <submittedName>
        <fullName evidence="2">Uncharacterized protein</fullName>
    </submittedName>
</protein>
<dbReference type="Proteomes" id="UP000604046">
    <property type="component" value="Unassembled WGS sequence"/>
</dbReference>
<dbReference type="AlphaFoldDB" id="A0A812HUK2"/>
<organism evidence="2 3">
    <name type="scientific">Symbiodinium natans</name>
    <dbReference type="NCBI Taxonomy" id="878477"/>
    <lineage>
        <taxon>Eukaryota</taxon>
        <taxon>Sar</taxon>
        <taxon>Alveolata</taxon>
        <taxon>Dinophyceae</taxon>
        <taxon>Suessiales</taxon>
        <taxon>Symbiodiniaceae</taxon>
        <taxon>Symbiodinium</taxon>
    </lineage>
</organism>
<keyword evidence="3" id="KW-1185">Reference proteome</keyword>
<gene>
    <name evidence="2" type="ORF">SNAT2548_LOCUS1932</name>
</gene>
<name>A0A812HUK2_9DINO</name>
<evidence type="ECO:0000313" key="2">
    <source>
        <dbReference type="EMBL" id="CAE6960644.1"/>
    </source>
</evidence>
<keyword evidence="1" id="KW-0732">Signal</keyword>
<feature type="signal peptide" evidence="1">
    <location>
        <begin position="1"/>
        <end position="19"/>
    </location>
</feature>
<dbReference type="OrthoDB" id="410163at2759"/>
<proteinExistence type="predicted"/>
<dbReference type="EMBL" id="CAJNDS010000112">
    <property type="protein sequence ID" value="CAE6960644.1"/>
    <property type="molecule type" value="Genomic_DNA"/>
</dbReference>
<evidence type="ECO:0000313" key="3">
    <source>
        <dbReference type="Proteomes" id="UP000604046"/>
    </source>
</evidence>
<evidence type="ECO:0000256" key="1">
    <source>
        <dbReference type="SAM" id="SignalP"/>
    </source>
</evidence>
<sequence length="440" mass="49755">MSCWVGSFSFDLCCSGAWGIGLTSCWDDAFNWDTCCVPEMQQILIDKGFDLHDVQDPERLRSLTASEGVQGRGAWQQDMAECIDTYDKTENYRFYRRHSGMLGHDIAHVGNPDVCTAGGHNFYWGYVVFRLPHGQPPRDLALEFSLCVPRACSFSVVETIFVPYTLGRYLGRNWGPQTPEIMTRWQVDAMAEEVAKEDTVRYFVYQVVALHARGPAGWYEQEWPYRQQVWQYQPSWWPSPTSCAVLAALAAPPLVAGICLQLVKRSGSSFCLSGLRTFAPQSHIYDLWVTRSDGELPQLHTLRVVLQLLVCWQHAVLLVDWLGNSGFAGIEGFLPITSQVAKVLARVNNTFACLSLVLSMRSMQRTLGAVRSAGGGIVQSVLAALVWMMRRWLRQACELGFWMFFYLVLAREIPWKPFPDFTFIWYKDAVTGNGSAAQRP</sequence>
<comment type="caution">
    <text evidence="2">The sequence shown here is derived from an EMBL/GenBank/DDBJ whole genome shotgun (WGS) entry which is preliminary data.</text>
</comment>
<accession>A0A812HUK2</accession>